<keyword evidence="3" id="KW-0547">Nucleotide-binding</keyword>
<dbReference type="EC" id="2.7.11.1" evidence="1"/>
<evidence type="ECO:0000256" key="3">
    <source>
        <dbReference type="ARBA" id="ARBA00022741"/>
    </source>
</evidence>
<name>A0A956SIA6_UNCEI</name>
<protein>
    <recommendedName>
        <fullName evidence="1">non-specific serine/threonine protein kinase</fullName>
        <ecNumber evidence="1">2.7.11.1</ecNumber>
    </recommendedName>
</protein>
<dbReference type="Proteomes" id="UP000739538">
    <property type="component" value="Unassembled WGS sequence"/>
</dbReference>
<keyword evidence="7" id="KW-0472">Membrane</keyword>
<evidence type="ECO:0000313" key="10">
    <source>
        <dbReference type="Proteomes" id="UP000739538"/>
    </source>
</evidence>
<evidence type="ECO:0000256" key="4">
    <source>
        <dbReference type="ARBA" id="ARBA00022777"/>
    </source>
</evidence>
<evidence type="ECO:0000256" key="2">
    <source>
        <dbReference type="ARBA" id="ARBA00022679"/>
    </source>
</evidence>
<dbReference type="GO" id="GO:0005524">
    <property type="term" value="F:ATP binding"/>
    <property type="evidence" value="ECO:0007669"/>
    <property type="project" value="UniProtKB-KW"/>
</dbReference>
<dbReference type="InterPro" id="IPR008271">
    <property type="entry name" value="Ser/Thr_kinase_AS"/>
</dbReference>
<dbReference type="EMBL" id="JAGQHS010000316">
    <property type="protein sequence ID" value="MCA9759338.1"/>
    <property type="molecule type" value="Genomic_DNA"/>
</dbReference>
<keyword evidence="4 9" id="KW-0418">Kinase</keyword>
<keyword evidence="5" id="KW-0067">ATP-binding</keyword>
<dbReference type="PANTHER" id="PTHR43671">
    <property type="entry name" value="SERINE/THREONINE-PROTEIN KINASE NEK"/>
    <property type="match status" value="1"/>
</dbReference>
<keyword evidence="7" id="KW-1133">Transmembrane helix</keyword>
<dbReference type="InterPro" id="IPR000719">
    <property type="entry name" value="Prot_kinase_dom"/>
</dbReference>
<evidence type="ECO:0000256" key="1">
    <source>
        <dbReference type="ARBA" id="ARBA00012513"/>
    </source>
</evidence>
<dbReference type="SUPFAM" id="SSF56112">
    <property type="entry name" value="Protein kinase-like (PK-like)"/>
    <property type="match status" value="1"/>
</dbReference>
<feature type="domain" description="Protein kinase" evidence="8">
    <location>
        <begin position="29"/>
        <end position="294"/>
    </location>
</feature>
<dbReference type="InterPro" id="IPR050660">
    <property type="entry name" value="NEK_Ser/Thr_kinase"/>
</dbReference>
<comment type="caution">
    <text evidence="9">The sequence shown here is derived from an EMBL/GenBank/DDBJ whole genome shotgun (WGS) entry which is preliminary data.</text>
</comment>
<reference evidence="9" key="1">
    <citation type="submission" date="2020-04" db="EMBL/GenBank/DDBJ databases">
        <authorList>
            <person name="Zhang T."/>
        </authorList>
    </citation>
    <scope>NUCLEOTIDE SEQUENCE</scope>
    <source>
        <strain evidence="9">HKST-UBA02</strain>
    </source>
</reference>
<dbReference type="SMART" id="SM00220">
    <property type="entry name" value="S_TKc"/>
    <property type="match status" value="1"/>
</dbReference>
<accession>A0A956SIA6</accession>
<proteinExistence type="predicted"/>
<dbReference type="PROSITE" id="PS00108">
    <property type="entry name" value="PROTEIN_KINASE_ST"/>
    <property type="match status" value="1"/>
</dbReference>
<dbReference type="Gene3D" id="3.30.200.20">
    <property type="entry name" value="Phosphorylase Kinase, domain 1"/>
    <property type="match status" value="1"/>
</dbReference>
<evidence type="ECO:0000256" key="5">
    <source>
        <dbReference type="ARBA" id="ARBA00022840"/>
    </source>
</evidence>
<dbReference type="Pfam" id="PF00069">
    <property type="entry name" value="Pkinase"/>
    <property type="match status" value="1"/>
</dbReference>
<dbReference type="PANTHER" id="PTHR43671:SF13">
    <property type="entry name" value="SERINE_THREONINE-PROTEIN KINASE NEK2"/>
    <property type="match status" value="1"/>
</dbReference>
<evidence type="ECO:0000259" key="8">
    <source>
        <dbReference type="PROSITE" id="PS50011"/>
    </source>
</evidence>
<dbReference type="AlphaFoldDB" id="A0A956SIA6"/>
<evidence type="ECO:0000313" key="9">
    <source>
        <dbReference type="EMBL" id="MCA9759338.1"/>
    </source>
</evidence>
<dbReference type="Gene3D" id="1.10.510.10">
    <property type="entry name" value="Transferase(Phosphotransferase) domain 1"/>
    <property type="match status" value="1"/>
</dbReference>
<feature type="compositionally biased region" description="Polar residues" evidence="6">
    <location>
        <begin position="419"/>
        <end position="428"/>
    </location>
</feature>
<feature type="transmembrane region" description="Helical" evidence="7">
    <location>
        <begin position="322"/>
        <end position="340"/>
    </location>
</feature>
<dbReference type="GO" id="GO:0004674">
    <property type="term" value="F:protein serine/threonine kinase activity"/>
    <property type="evidence" value="ECO:0007669"/>
    <property type="project" value="UniProtKB-EC"/>
</dbReference>
<feature type="region of interest" description="Disordered" evidence="6">
    <location>
        <begin position="284"/>
        <end position="318"/>
    </location>
</feature>
<dbReference type="InterPro" id="IPR011009">
    <property type="entry name" value="Kinase-like_dom_sf"/>
</dbReference>
<keyword evidence="7" id="KW-0812">Transmembrane</keyword>
<organism evidence="9 10">
    <name type="scientific">Eiseniibacteriota bacterium</name>
    <dbReference type="NCBI Taxonomy" id="2212470"/>
    <lineage>
        <taxon>Bacteria</taxon>
        <taxon>Candidatus Eiseniibacteriota</taxon>
    </lineage>
</organism>
<evidence type="ECO:0000256" key="6">
    <source>
        <dbReference type="SAM" id="MobiDB-lite"/>
    </source>
</evidence>
<evidence type="ECO:0000256" key="7">
    <source>
        <dbReference type="SAM" id="Phobius"/>
    </source>
</evidence>
<gene>
    <name evidence="9" type="ORF">KDA27_26330</name>
</gene>
<reference evidence="9" key="2">
    <citation type="journal article" date="2021" name="Microbiome">
        <title>Successional dynamics and alternative stable states in a saline activated sludge microbial community over 9 years.</title>
        <authorList>
            <person name="Wang Y."/>
            <person name="Ye J."/>
            <person name="Ju F."/>
            <person name="Liu L."/>
            <person name="Boyd J.A."/>
            <person name="Deng Y."/>
            <person name="Parks D.H."/>
            <person name="Jiang X."/>
            <person name="Yin X."/>
            <person name="Woodcroft B.J."/>
            <person name="Tyson G.W."/>
            <person name="Hugenholtz P."/>
            <person name="Polz M.F."/>
            <person name="Zhang T."/>
        </authorList>
    </citation>
    <scope>NUCLEOTIDE SEQUENCE</scope>
    <source>
        <strain evidence="9">HKST-UBA02</strain>
    </source>
</reference>
<dbReference type="PROSITE" id="PS50011">
    <property type="entry name" value="PROTEIN_KINASE_DOM"/>
    <property type="match status" value="1"/>
</dbReference>
<keyword evidence="2" id="KW-0808">Transferase</keyword>
<feature type="region of interest" description="Disordered" evidence="6">
    <location>
        <begin position="346"/>
        <end position="451"/>
    </location>
</feature>
<sequence>MTETSGAPSPEILAEVERELVSLLAQRPYSDLELVGTGGMGWVFRAHHATLGPHAIKVVRRGIQDAHAALARFEQEARLLHQEIHSNVPRVFDHVVVSDPRSAILSYLVMDFVSGSTLHEWSGQRRSLEEKIDVAIQIVDALRAVHDRGILHRDVKDTNVLVDGEGRTWLCDFGVALDLRSAERVTQVGGYVGTRRYAAPELLAGTGVASEASDIYSLGAVLWEIFHECTFLPAAFTRTNLASSEVVSCPPLLDELVRRMMAVDPAHRPSLDTIRGELARIGGGEAAPLRHPRTEMPETSEPQSSRSSRTRTSDTRNSRTRWLLVSGVAMAAILVIWLAFGPGGDVPATESSSSLPVGESASDADRAHNEPESPEGPNSIVPPANGANSLGRDSASRPREDGTSQSSPSRTLDGDASPSLPSSGTSPKGQPVSGGQEGQAGVEADANATPKSVPYTFRIRFEDPNDPTNSPEPNIRILVDGRSIWSGPWSPTISVSAPLGGEYRLIPNSPFWGFDPRVCTGEFGETPTIDACTFEVTRL</sequence>
<dbReference type="CDD" id="cd14014">
    <property type="entry name" value="STKc_PknB_like"/>
    <property type="match status" value="1"/>
</dbReference>